<feature type="chain" id="PRO_5019863540" description="beta-N-acetylhexosaminidase" evidence="7">
    <location>
        <begin position="16"/>
        <end position="431"/>
    </location>
</feature>
<keyword evidence="5" id="KW-0325">Glycoprotein</keyword>
<evidence type="ECO:0000313" key="11">
    <source>
        <dbReference type="Proteomes" id="UP000292052"/>
    </source>
</evidence>
<dbReference type="InterPro" id="IPR029019">
    <property type="entry name" value="HEX_eukaryotic_N"/>
</dbReference>
<keyword evidence="11" id="KW-1185">Reference proteome</keyword>
<dbReference type="SUPFAM" id="SSF55545">
    <property type="entry name" value="beta-N-acetylhexosaminidase-like domain"/>
    <property type="match status" value="1"/>
</dbReference>
<name>A0A482VMN4_ASBVE</name>
<dbReference type="AlphaFoldDB" id="A0A482VMN4"/>
<dbReference type="GO" id="GO:0005975">
    <property type="term" value="P:carbohydrate metabolic process"/>
    <property type="evidence" value="ECO:0007669"/>
    <property type="project" value="InterPro"/>
</dbReference>
<dbReference type="EMBL" id="QDEB01083224">
    <property type="protein sequence ID" value="RZC34075.1"/>
    <property type="molecule type" value="Genomic_DNA"/>
</dbReference>
<dbReference type="InterPro" id="IPR017853">
    <property type="entry name" value="GH"/>
</dbReference>
<dbReference type="InterPro" id="IPR029018">
    <property type="entry name" value="Hex-like_dom2"/>
</dbReference>
<evidence type="ECO:0000259" key="9">
    <source>
        <dbReference type="Pfam" id="PF14845"/>
    </source>
</evidence>
<evidence type="ECO:0000259" key="8">
    <source>
        <dbReference type="Pfam" id="PF00728"/>
    </source>
</evidence>
<evidence type="ECO:0000256" key="4">
    <source>
        <dbReference type="ARBA" id="ARBA00022801"/>
    </source>
</evidence>
<dbReference type="PANTHER" id="PTHR22600:SF21">
    <property type="entry name" value="BETA-HEXOSAMINIDASE A"/>
    <property type="match status" value="1"/>
</dbReference>
<dbReference type="InterPro" id="IPR015883">
    <property type="entry name" value="Glyco_hydro_20_cat"/>
</dbReference>
<evidence type="ECO:0000256" key="1">
    <source>
        <dbReference type="ARBA" id="ARBA00001231"/>
    </source>
</evidence>
<keyword evidence="7" id="KW-0732">Signal</keyword>
<accession>A0A482VMN4</accession>
<evidence type="ECO:0000313" key="10">
    <source>
        <dbReference type="EMBL" id="RZC34075.1"/>
    </source>
</evidence>
<dbReference type="PANTHER" id="PTHR22600">
    <property type="entry name" value="BETA-HEXOSAMINIDASE"/>
    <property type="match status" value="1"/>
</dbReference>
<comment type="catalytic activity">
    <reaction evidence="1">
        <text>Hydrolysis of terminal non-reducing N-acetyl-D-hexosamine residues in N-acetyl-beta-D-hexosaminides.</text>
        <dbReference type="EC" id="3.2.1.52"/>
    </reaction>
</comment>
<dbReference type="Pfam" id="PF00728">
    <property type="entry name" value="Glyco_hydro_20"/>
    <property type="match status" value="2"/>
</dbReference>
<comment type="similarity">
    <text evidence="2">Belongs to the glycosyl hydrolase 20 family.</text>
</comment>
<dbReference type="Proteomes" id="UP000292052">
    <property type="component" value="Unassembled WGS sequence"/>
</dbReference>
<keyword evidence="4" id="KW-0378">Hydrolase</keyword>
<organism evidence="10 11">
    <name type="scientific">Asbolus verrucosus</name>
    <name type="common">Desert ironclad beetle</name>
    <dbReference type="NCBI Taxonomy" id="1661398"/>
    <lineage>
        <taxon>Eukaryota</taxon>
        <taxon>Metazoa</taxon>
        <taxon>Ecdysozoa</taxon>
        <taxon>Arthropoda</taxon>
        <taxon>Hexapoda</taxon>
        <taxon>Insecta</taxon>
        <taxon>Pterygota</taxon>
        <taxon>Neoptera</taxon>
        <taxon>Endopterygota</taxon>
        <taxon>Coleoptera</taxon>
        <taxon>Polyphaga</taxon>
        <taxon>Cucujiformia</taxon>
        <taxon>Tenebrionidae</taxon>
        <taxon>Pimeliinae</taxon>
        <taxon>Asbolus</taxon>
    </lineage>
</organism>
<dbReference type="GO" id="GO:0006689">
    <property type="term" value="P:ganglioside catabolic process"/>
    <property type="evidence" value="ECO:0007669"/>
    <property type="project" value="TreeGrafter"/>
</dbReference>
<dbReference type="SUPFAM" id="SSF51445">
    <property type="entry name" value="(Trans)glycosidases"/>
    <property type="match status" value="1"/>
</dbReference>
<feature type="domain" description="Glycoside hydrolase family 20 catalytic" evidence="8">
    <location>
        <begin position="338"/>
        <end position="394"/>
    </location>
</feature>
<gene>
    <name evidence="10" type="ORF">BDFB_010514</name>
</gene>
<evidence type="ECO:0000256" key="3">
    <source>
        <dbReference type="ARBA" id="ARBA00012663"/>
    </source>
</evidence>
<dbReference type="GO" id="GO:0004563">
    <property type="term" value="F:beta-N-acetylhexosaminidase activity"/>
    <property type="evidence" value="ECO:0007669"/>
    <property type="project" value="UniProtKB-EC"/>
</dbReference>
<comment type="caution">
    <text evidence="10">The sequence shown here is derived from an EMBL/GenBank/DDBJ whole genome shotgun (WGS) entry which is preliminary data.</text>
</comment>
<evidence type="ECO:0000256" key="6">
    <source>
        <dbReference type="ARBA" id="ARBA00023295"/>
    </source>
</evidence>
<dbReference type="STRING" id="1661398.A0A482VMN4"/>
<proteinExistence type="inferred from homology"/>
<evidence type="ECO:0000256" key="2">
    <source>
        <dbReference type="ARBA" id="ARBA00006285"/>
    </source>
</evidence>
<dbReference type="PRINTS" id="PR00738">
    <property type="entry name" value="GLHYDRLASE20"/>
</dbReference>
<reference evidence="10 11" key="1">
    <citation type="submission" date="2017-03" db="EMBL/GenBank/DDBJ databases">
        <title>Genome of the blue death feigning beetle - Asbolus verrucosus.</title>
        <authorList>
            <person name="Rider S.D."/>
        </authorList>
    </citation>
    <scope>NUCLEOTIDE SEQUENCE [LARGE SCALE GENOMIC DNA]</scope>
    <source>
        <strain evidence="10">Butters</strain>
        <tissue evidence="10">Head and leg muscle</tissue>
    </source>
</reference>
<dbReference type="GO" id="GO:0005764">
    <property type="term" value="C:lysosome"/>
    <property type="evidence" value="ECO:0007669"/>
    <property type="project" value="TreeGrafter"/>
</dbReference>
<feature type="domain" description="Beta-hexosaminidase eukaryotic type N-terminal" evidence="9">
    <location>
        <begin position="28"/>
        <end position="152"/>
    </location>
</feature>
<feature type="signal peptide" evidence="7">
    <location>
        <begin position="1"/>
        <end position="15"/>
    </location>
</feature>
<protein>
    <recommendedName>
        <fullName evidence="3">beta-N-acetylhexosaminidase</fullName>
        <ecNumber evidence="3">3.2.1.52</ecNumber>
    </recommendedName>
</protein>
<dbReference type="GO" id="GO:0030203">
    <property type="term" value="P:glycosaminoglycan metabolic process"/>
    <property type="evidence" value="ECO:0007669"/>
    <property type="project" value="TreeGrafter"/>
</dbReference>
<dbReference type="EC" id="3.2.1.52" evidence="3"/>
<dbReference type="InterPro" id="IPR025705">
    <property type="entry name" value="Beta_hexosaminidase_sua/sub"/>
</dbReference>
<evidence type="ECO:0000256" key="5">
    <source>
        <dbReference type="ARBA" id="ARBA00023180"/>
    </source>
</evidence>
<dbReference type="OrthoDB" id="428480at2759"/>
<dbReference type="Pfam" id="PF14845">
    <property type="entry name" value="Glycohydro_20b2"/>
    <property type="match status" value="1"/>
</dbReference>
<sequence>MLTLLIVAIVAVCDADLGPDVIATKGEVWPKPQRQEKSQNYFIVQPQTFNFMPPDNVGCPSFLRGALTRYSNIIANQQPVKPRKRSWKVGDNFAGFLEILNIELEEECPDEDVLPGFGDVEEYTLTVTATEGTLSAPTIWGVLRGLETFSQLIYLEEDTLLINATTIHDFPRFPHRGLLIDTSRHFEPVEVILQHLDAMAYNKLNVFHWHITDDHSFPYKSRTYPELSNQGAYHPVAKIYNQEDVKRVIEHARLRGIRVIPEFDTPAHTRSWGVAYPELLTTCYENGAPTGELGPMDPSKDSTYDFLTNLFTEVTKAGKFALLSSCWYLSELVDGPDWNIFYKCEPLDFDGSDEQKKLVLGGEACMWGEYVNQYNIIPKVWPGASAVAERLWSNVNVSNFTDAQKRIEEHACRMNRRGIGALPPNGPGFCL</sequence>
<keyword evidence="6" id="KW-0326">Glycosidase</keyword>
<dbReference type="GO" id="GO:0016020">
    <property type="term" value="C:membrane"/>
    <property type="evidence" value="ECO:0007669"/>
    <property type="project" value="TreeGrafter"/>
</dbReference>
<dbReference type="Gene3D" id="3.20.20.80">
    <property type="entry name" value="Glycosidases"/>
    <property type="match status" value="2"/>
</dbReference>
<evidence type="ECO:0000256" key="7">
    <source>
        <dbReference type="SAM" id="SignalP"/>
    </source>
</evidence>
<dbReference type="Gene3D" id="3.30.379.10">
    <property type="entry name" value="Chitobiase/beta-hexosaminidase domain 2-like"/>
    <property type="match status" value="1"/>
</dbReference>
<feature type="domain" description="Glycoside hydrolase family 20 catalytic" evidence="8">
    <location>
        <begin position="173"/>
        <end position="319"/>
    </location>
</feature>